<sequence length="399" mass="42843">MTKRRISTPSPTSQADLSRRKFLGTSGLALGGLALGPALLAACSSDSSGGDASSGDNELWFDNWTLYIDKPEGELYGKGGTLDSFQKASGQKIKYTEGINDNNEYFAKIQPLLSQDKPIGPDIIALTFWMAGRLTTLGWVEKLPLDKIPNSANLIESLTKPPSDPTGEYSLPWQAGMAGIAYNKSVTGRALNSVDDLFDPAFKGKIGMLLEMRDTIGLIAMSLGIDLATPTFEKFQPAFDKLKEGVDSGQIRQFTGNDYVDDLEQGSFAACIGWSGDVVQLSASNPDIGFSIPESGGTLWFDTMQIPNGASNVEGAAEWMNYVYDPVNAAKITAEVQFISPVQGVQEELRKMGGDAAVLADSQLIFPDASTLATLQSWGNLDEEEEALFDAEFAKITGA</sequence>
<dbReference type="InterPro" id="IPR006311">
    <property type="entry name" value="TAT_signal"/>
</dbReference>
<dbReference type="CDD" id="cd13590">
    <property type="entry name" value="PBP2_PotD_PotF_like"/>
    <property type="match status" value="1"/>
</dbReference>
<dbReference type="InterPro" id="IPR019546">
    <property type="entry name" value="TAT_signal_bac_arc"/>
</dbReference>
<dbReference type="Pfam" id="PF13416">
    <property type="entry name" value="SBP_bac_8"/>
    <property type="match status" value="1"/>
</dbReference>
<organism evidence="5">
    <name type="scientific">freshwater metagenome</name>
    <dbReference type="NCBI Taxonomy" id="449393"/>
    <lineage>
        <taxon>unclassified sequences</taxon>
        <taxon>metagenomes</taxon>
        <taxon>ecological metagenomes</taxon>
    </lineage>
</organism>
<evidence type="ECO:0000256" key="3">
    <source>
        <dbReference type="ARBA" id="ARBA00022729"/>
    </source>
</evidence>
<reference evidence="5" key="1">
    <citation type="submission" date="2020-05" db="EMBL/GenBank/DDBJ databases">
        <authorList>
            <person name="Chiriac C."/>
            <person name="Salcher M."/>
            <person name="Ghai R."/>
            <person name="Kavagutti S V."/>
        </authorList>
    </citation>
    <scope>NUCLEOTIDE SEQUENCE</scope>
</reference>
<dbReference type="InterPro" id="IPR006059">
    <property type="entry name" value="SBP"/>
</dbReference>
<evidence type="ECO:0000256" key="4">
    <source>
        <dbReference type="ARBA" id="ARBA00022764"/>
    </source>
</evidence>
<name>A0A6J6Q5H5_9ZZZZ</name>
<keyword evidence="4" id="KW-0574">Periplasm</keyword>
<dbReference type="Gene3D" id="3.40.190.10">
    <property type="entry name" value="Periplasmic binding protein-like II"/>
    <property type="match status" value="2"/>
</dbReference>
<proteinExistence type="predicted"/>
<dbReference type="SUPFAM" id="SSF53850">
    <property type="entry name" value="Periplasmic binding protein-like II"/>
    <property type="match status" value="1"/>
</dbReference>
<accession>A0A6J6Q5H5</accession>
<keyword evidence="2" id="KW-0813">Transport</keyword>
<dbReference type="InterPro" id="IPR001188">
    <property type="entry name" value="Sperm_putr-bd"/>
</dbReference>
<evidence type="ECO:0000256" key="1">
    <source>
        <dbReference type="ARBA" id="ARBA00004418"/>
    </source>
</evidence>
<dbReference type="PANTHER" id="PTHR30222">
    <property type="entry name" value="SPERMIDINE/PUTRESCINE-BINDING PERIPLASMIC PROTEIN"/>
    <property type="match status" value="1"/>
</dbReference>
<dbReference type="PROSITE" id="PS51318">
    <property type="entry name" value="TAT"/>
    <property type="match status" value="1"/>
</dbReference>
<keyword evidence="3" id="KW-0732">Signal</keyword>
<dbReference type="GO" id="GO:0015846">
    <property type="term" value="P:polyamine transport"/>
    <property type="evidence" value="ECO:0007669"/>
    <property type="project" value="InterPro"/>
</dbReference>
<dbReference type="GO" id="GO:0019808">
    <property type="term" value="F:polyamine binding"/>
    <property type="evidence" value="ECO:0007669"/>
    <property type="project" value="InterPro"/>
</dbReference>
<comment type="subcellular location">
    <subcellularLocation>
        <location evidence="1">Periplasm</location>
    </subcellularLocation>
</comment>
<dbReference type="NCBIfam" id="TIGR01409">
    <property type="entry name" value="TAT_signal_seq"/>
    <property type="match status" value="1"/>
</dbReference>
<dbReference type="AlphaFoldDB" id="A0A6J6Q5H5"/>
<dbReference type="GO" id="GO:0042597">
    <property type="term" value="C:periplasmic space"/>
    <property type="evidence" value="ECO:0007669"/>
    <property type="project" value="UniProtKB-SubCell"/>
</dbReference>
<evidence type="ECO:0000313" key="5">
    <source>
        <dbReference type="EMBL" id="CAB4706319.1"/>
    </source>
</evidence>
<gene>
    <name evidence="5" type="ORF">UFOPK2582_01189</name>
</gene>
<protein>
    <submittedName>
        <fullName evidence="5">Unannotated protein</fullName>
    </submittedName>
</protein>
<dbReference type="PRINTS" id="PR00909">
    <property type="entry name" value="SPERMDNBNDNG"/>
</dbReference>
<dbReference type="PANTHER" id="PTHR30222:SF17">
    <property type="entry name" value="SPERMIDINE_PUTRESCINE-BINDING PERIPLASMIC PROTEIN"/>
    <property type="match status" value="1"/>
</dbReference>
<evidence type="ECO:0000256" key="2">
    <source>
        <dbReference type="ARBA" id="ARBA00022448"/>
    </source>
</evidence>
<dbReference type="EMBL" id="CAEZXS010000148">
    <property type="protein sequence ID" value="CAB4706319.1"/>
    <property type="molecule type" value="Genomic_DNA"/>
</dbReference>